<dbReference type="CDD" id="cd00383">
    <property type="entry name" value="trans_reg_C"/>
    <property type="match status" value="1"/>
</dbReference>
<dbReference type="SUPFAM" id="SSF46894">
    <property type="entry name" value="C-terminal effector domain of the bipartite response regulators"/>
    <property type="match status" value="1"/>
</dbReference>
<dbReference type="Proteomes" id="UP000034400">
    <property type="component" value="Unassembled WGS sequence"/>
</dbReference>
<evidence type="ECO:0000256" key="3">
    <source>
        <dbReference type="ARBA" id="ARBA00023015"/>
    </source>
</evidence>
<proteinExistence type="predicted"/>
<evidence type="ECO:0000256" key="7">
    <source>
        <dbReference type="PROSITE-ProRule" id="PRU01091"/>
    </source>
</evidence>
<dbReference type="Gene3D" id="3.40.50.2300">
    <property type="match status" value="1"/>
</dbReference>
<dbReference type="InterPro" id="IPR016032">
    <property type="entry name" value="Sig_transdc_resp-reg_C-effctor"/>
</dbReference>
<dbReference type="PROSITE" id="PS50110">
    <property type="entry name" value="RESPONSE_REGULATORY"/>
    <property type="match status" value="1"/>
</dbReference>
<evidence type="ECO:0000313" key="11">
    <source>
        <dbReference type="Proteomes" id="UP000034400"/>
    </source>
</evidence>
<name>A0ABD4AJN7_9BURK</name>
<keyword evidence="2" id="KW-0902">Two-component regulatory system</keyword>
<dbReference type="SMART" id="SM00862">
    <property type="entry name" value="Trans_reg_C"/>
    <property type="match status" value="1"/>
</dbReference>
<dbReference type="Pfam" id="PF00486">
    <property type="entry name" value="Trans_reg_C"/>
    <property type="match status" value="1"/>
</dbReference>
<reference evidence="10 11" key="1">
    <citation type="submission" date="2015-03" db="EMBL/GenBank/DDBJ databases">
        <title>Draft genome sequences of the Burkholderia contaminans strains LMG 23361 and FFH2055 and Burkholderia cenocepacia K56-2.</title>
        <authorList>
            <person name="Bloodworth R.A."/>
            <person name="Selin C."/>
            <person name="Lopez De Volder M.A."/>
            <person name="Degrossi J."/>
            <person name="Drevinek P."/>
            <person name="Galanternik L."/>
            <person name="Cardona S.T."/>
        </authorList>
    </citation>
    <scope>NUCLEOTIDE SEQUENCE [LARGE SCALE GENOMIC DNA]</scope>
    <source>
        <strain evidence="10 11">LMG 23361</strain>
    </source>
</reference>
<dbReference type="Gene3D" id="1.10.10.10">
    <property type="entry name" value="Winged helix-like DNA-binding domain superfamily/Winged helix DNA-binding domain"/>
    <property type="match status" value="1"/>
</dbReference>
<evidence type="ECO:0000256" key="6">
    <source>
        <dbReference type="PROSITE-ProRule" id="PRU00169"/>
    </source>
</evidence>
<dbReference type="InterPro" id="IPR001867">
    <property type="entry name" value="OmpR/PhoB-type_DNA-bd"/>
</dbReference>
<keyword evidence="4 7" id="KW-0238">DNA-binding</keyword>
<accession>A0ABD4AJN7</accession>
<feature type="modified residue" description="4-aspartylphosphate" evidence="6">
    <location>
        <position position="81"/>
    </location>
</feature>
<dbReference type="Pfam" id="PF00072">
    <property type="entry name" value="Response_reg"/>
    <property type="match status" value="1"/>
</dbReference>
<dbReference type="GO" id="GO:0003677">
    <property type="term" value="F:DNA binding"/>
    <property type="evidence" value="ECO:0007669"/>
    <property type="project" value="UniProtKB-UniRule"/>
</dbReference>
<dbReference type="InterPro" id="IPR036388">
    <property type="entry name" value="WH-like_DNA-bd_sf"/>
</dbReference>
<dbReference type="InterPro" id="IPR001789">
    <property type="entry name" value="Sig_transdc_resp-reg_receiver"/>
</dbReference>
<feature type="DNA-binding region" description="OmpR/PhoB-type" evidence="7">
    <location>
        <begin position="157"/>
        <end position="258"/>
    </location>
</feature>
<dbReference type="CDD" id="cd17574">
    <property type="entry name" value="REC_OmpR"/>
    <property type="match status" value="1"/>
</dbReference>
<feature type="domain" description="Response regulatory" evidence="8">
    <location>
        <begin position="32"/>
        <end position="145"/>
    </location>
</feature>
<evidence type="ECO:0000256" key="5">
    <source>
        <dbReference type="ARBA" id="ARBA00023163"/>
    </source>
</evidence>
<evidence type="ECO:0000313" key="10">
    <source>
        <dbReference type="EMBL" id="KKL32038.1"/>
    </source>
</evidence>
<evidence type="ECO:0000256" key="2">
    <source>
        <dbReference type="ARBA" id="ARBA00023012"/>
    </source>
</evidence>
<protein>
    <submittedName>
        <fullName evidence="10">Chemotaxis protein CheY</fullName>
    </submittedName>
</protein>
<dbReference type="SUPFAM" id="SSF52172">
    <property type="entry name" value="CheY-like"/>
    <property type="match status" value="1"/>
</dbReference>
<dbReference type="PROSITE" id="PS51755">
    <property type="entry name" value="OMPR_PHOB"/>
    <property type="match status" value="1"/>
</dbReference>
<feature type="domain" description="OmpR/PhoB-type" evidence="9">
    <location>
        <begin position="157"/>
        <end position="258"/>
    </location>
</feature>
<evidence type="ECO:0000256" key="4">
    <source>
        <dbReference type="ARBA" id="ARBA00023125"/>
    </source>
</evidence>
<dbReference type="PANTHER" id="PTHR48111:SF59">
    <property type="entry name" value="TRANSCRIPTIONAL REGULATORY PROTEIN BAER"/>
    <property type="match status" value="1"/>
</dbReference>
<gene>
    <name evidence="10" type="ORF">WR31_30410</name>
</gene>
<keyword evidence="1 6" id="KW-0597">Phosphoprotein</keyword>
<sequence length="258" mass="28657">MATRWKPRWTLTRMAQPDLTPPSSAGQDAQALVLVAEDEPEIAEILTAYLARGGLRTVHAADGRRALELHLQLKPDLVLLDVQMPHVDGWKVLAEIRHRGDTPVIMLTALDQDIDKLTGLRIGADDYVVKPFNPAEVVARAQAVLRRSMAGSRQEEQRVLRVAPFEIDLEHHEATLEAGGERHTLVLTLTEFKLLAQLARAPRRVFSRAELMATCLPEGDALERTVDSHVSKLRKKLDDLGVQGVPVSVRGVGYKLWS</sequence>
<keyword evidence="5" id="KW-0804">Transcription</keyword>
<keyword evidence="3" id="KW-0805">Transcription regulation</keyword>
<dbReference type="FunFam" id="3.40.50.2300:FF:000001">
    <property type="entry name" value="DNA-binding response regulator PhoB"/>
    <property type="match status" value="1"/>
</dbReference>
<organism evidence="10 11">
    <name type="scientific">Burkholderia contaminans LMG 23361</name>
    <dbReference type="NCBI Taxonomy" id="1334628"/>
    <lineage>
        <taxon>Bacteria</taxon>
        <taxon>Pseudomonadati</taxon>
        <taxon>Pseudomonadota</taxon>
        <taxon>Betaproteobacteria</taxon>
        <taxon>Burkholderiales</taxon>
        <taxon>Burkholderiaceae</taxon>
        <taxon>Burkholderia</taxon>
        <taxon>Burkholderia cepacia complex</taxon>
    </lineage>
</organism>
<evidence type="ECO:0000259" key="9">
    <source>
        <dbReference type="PROSITE" id="PS51755"/>
    </source>
</evidence>
<comment type="caution">
    <text evidence="10">The sequence shown here is derived from an EMBL/GenBank/DDBJ whole genome shotgun (WGS) entry which is preliminary data.</text>
</comment>
<dbReference type="Gene3D" id="6.10.250.690">
    <property type="match status" value="1"/>
</dbReference>
<evidence type="ECO:0000259" key="8">
    <source>
        <dbReference type="PROSITE" id="PS50110"/>
    </source>
</evidence>
<dbReference type="EMBL" id="LASD01000013">
    <property type="protein sequence ID" value="KKL32038.1"/>
    <property type="molecule type" value="Genomic_DNA"/>
</dbReference>
<dbReference type="GO" id="GO:0000160">
    <property type="term" value="P:phosphorelay signal transduction system"/>
    <property type="evidence" value="ECO:0007669"/>
    <property type="project" value="UniProtKB-KW"/>
</dbReference>
<dbReference type="AlphaFoldDB" id="A0ABD4AJN7"/>
<dbReference type="PANTHER" id="PTHR48111">
    <property type="entry name" value="REGULATOR OF RPOS"/>
    <property type="match status" value="1"/>
</dbReference>
<dbReference type="InterPro" id="IPR039420">
    <property type="entry name" value="WalR-like"/>
</dbReference>
<evidence type="ECO:0000256" key="1">
    <source>
        <dbReference type="ARBA" id="ARBA00022553"/>
    </source>
</evidence>
<dbReference type="SMART" id="SM00448">
    <property type="entry name" value="REC"/>
    <property type="match status" value="1"/>
</dbReference>
<dbReference type="InterPro" id="IPR011006">
    <property type="entry name" value="CheY-like_superfamily"/>
</dbReference>